<dbReference type="Gene3D" id="3.40.50.620">
    <property type="entry name" value="HUPs"/>
    <property type="match status" value="1"/>
</dbReference>
<feature type="domain" description="Asparagine synthetase" evidence="4">
    <location>
        <begin position="218"/>
        <end position="347"/>
    </location>
</feature>
<evidence type="ECO:0000256" key="2">
    <source>
        <dbReference type="ARBA" id="ARBA00012737"/>
    </source>
</evidence>
<accession>D4Z8W4</accession>
<evidence type="ECO:0000313" key="6">
    <source>
        <dbReference type="Proteomes" id="UP000007753"/>
    </source>
</evidence>
<evidence type="ECO:0000259" key="4">
    <source>
        <dbReference type="Pfam" id="PF00733"/>
    </source>
</evidence>
<dbReference type="SUPFAM" id="SSF52402">
    <property type="entry name" value="Adenine nucleotide alpha hydrolases-like"/>
    <property type="match status" value="1"/>
</dbReference>
<sequence>MALRYVIVVGSAAARARIRPQDDPEFALRELFEAPQFSIYAADGTSAVTNKRWSSAVIGHLFWTVQPQRVVELDGALAERVQKSSGHEFVERHWGSYVAVFGGNGADEVHILRDPLETAPCYYFRCDELWLVASDIATARQFTEPPASIDWSAITQQLLRPDLRTATTCISGVTELPGGHRLTLRQDGSKLEELWSPAKFARPRDNVIGKQEAIERVRRVTLNSVHAWASCYRNILIQISGGLDSSILAAALRGNRAQLSALTIATTQPEGDERDHASLVADHLGFPLQDAFFDPRRVDITVCDGAHLPRPCARSHVQETDRLTLLAAKAVGAEVVFNGNAGDAVFCFLQSASPVADRLLADGIGGALQTSVDVSHITGVGIWSVLHRGISRAASWRRPYRWRMDTRYLHADVIAAGPDASAHPWLDSDATLLPGKLGQLAGLAQSHYHREGFASGGPIFMVSPLLSQPLVELCLAVPSWMWCAGGVNRALARAAFERDLPRQIIQRRSKGSPDSLLLAILELNRPALIKWLCDGLLASRNIIDVDSVRAQLARSGPTTGTDYIRLLDLADVEAWARSQPA</sequence>
<keyword evidence="5" id="KW-0614">Plasmid</keyword>
<dbReference type="Proteomes" id="UP000007753">
    <property type="component" value="Plasmid pCHQ1"/>
</dbReference>
<dbReference type="AlphaFoldDB" id="D4Z8W4"/>
<dbReference type="InterPro" id="IPR001962">
    <property type="entry name" value="Asn_synthase"/>
</dbReference>
<dbReference type="InterPro" id="IPR029055">
    <property type="entry name" value="Ntn_hydrolases_N"/>
</dbReference>
<comment type="pathway">
    <text evidence="1">Amino-acid biosynthesis; L-asparagine biosynthesis; L-asparagine from L-aspartate (L-Gln route): step 1/1.</text>
</comment>
<evidence type="ECO:0000256" key="3">
    <source>
        <dbReference type="ARBA" id="ARBA00048741"/>
    </source>
</evidence>
<dbReference type="GO" id="GO:0006529">
    <property type="term" value="P:asparagine biosynthetic process"/>
    <property type="evidence" value="ECO:0007669"/>
    <property type="project" value="InterPro"/>
</dbReference>
<comment type="catalytic activity">
    <reaction evidence="3">
        <text>L-aspartate + L-glutamine + ATP + H2O = L-asparagine + L-glutamate + AMP + diphosphate + H(+)</text>
        <dbReference type="Rhea" id="RHEA:12228"/>
        <dbReference type="ChEBI" id="CHEBI:15377"/>
        <dbReference type="ChEBI" id="CHEBI:15378"/>
        <dbReference type="ChEBI" id="CHEBI:29985"/>
        <dbReference type="ChEBI" id="CHEBI:29991"/>
        <dbReference type="ChEBI" id="CHEBI:30616"/>
        <dbReference type="ChEBI" id="CHEBI:33019"/>
        <dbReference type="ChEBI" id="CHEBI:58048"/>
        <dbReference type="ChEBI" id="CHEBI:58359"/>
        <dbReference type="ChEBI" id="CHEBI:456215"/>
        <dbReference type="EC" id="6.3.5.4"/>
    </reaction>
</comment>
<dbReference type="Gene3D" id="3.60.20.10">
    <property type="entry name" value="Glutamine Phosphoribosylpyrophosphate, subunit 1, domain 1"/>
    <property type="match status" value="1"/>
</dbReference>
<dbReference type="HOGENOM" id="CLU_031685_1_0_5"/>
<evidence type="ECO:0000313" key="5">
    <source>
        <dbReference type="EMBL" id="BAI99046.1"/>
    </source>
</evidence>
<dbReference type="EC" id="6.3.5.4" evidence="2"/>
<dbReference type="PANTHER" id="PTHR43284:SF1">
    <property type="entry name" value="ASPARAGINE SYNTHETASE"/>
    <property type="match status" value="1"/>
</dbReference>
<dbReference type="KEGG" id="sjp:SJA_P1-00940"/>
<feature type="domain" description="Asparagine synthetase" evidence="4">
    <location>
        <begin position="464"/>
        <end position="576"/>
    </location>
</feature>
<protein>
    <recommendedName>
        <fullName evidence="2">asparagine synthase (glutamine-hydrolyzing)</fullName>
        <ecNumber evidence="2">6.3.5.4</ecNumber>
    </recommendedName>
</protein>
<dbReference type="InterPro" id="IPR051786">
    <property type="entry name" value="ASN_synthetase/amidase"/>
</dbReference>
<geneLocation type="plasmid" evidence="5 6">
    <name>pCHQ1</name>
</geneLocation>
<dbReference type="EMBL" id="AP010805">
    <property type="protein sequence ID" value="BAI99046.1"/>
    <property type="molecule type" value="Genomic_DNA"/>
</dbReference>
<dbReference type="GO" id="GO:0004066">
    <property type="term" value="F:asparagine synthase (glutamine-hydrolyzing) activity"/>
    <property type="evidence" value="ECO:0007669"/>
    <property type="project" value="UniProtKB-EC"/>
</dbReference>
<dbReference type="InterPro" id="IPR014729">
    <property type="entry name" value="Rossmann-like_a/b/a_fold"/>
</dbReference>
<organism evidence="5 6">
    <name type="scientific">Sphingobium indicum (strain DSM 16413 / CCM 7287 / MTCC 6362 / UT26 / NBRC 101211 / UT26S)</name>
    <name type="common">Sphingobium japonicum</name>
    <dbReference type="NCBI Taxonomy" id="452662"/>
    <lineage>
        <taxon>Bacteria</taxon>
        <taxon>Pseudomonadati</taxon>
        <taxon>Pseudomonadota</taxon>
        <taxon>Alphaproteobacteria</taxon>
        <taxon>Sphingomonadales</taxon>
        <taxon>Sphingomonadaceae</taxon>
        <taxon>Sphingobium</taxon>
    </lineage>
</organism>
<gene>
    <name evidence="5" type="ordered locus">SJA_P1-00940</name>
</gene>
<dbReference type="Pfam" id="PF00733">
    <property type="entry name" value="Asn_synthase"/>
    <property type="match status" value="2"/>
</dbReference>
<reference evidence="5 6" key="1">
    <citation type="journal article" date="2010" name="J. Bacteriol.">
        <title>Complete genome sequence of the representative gamma-hexachlorocyclohexane-degrading bacterium Sphingobium japonicum UT26.</title>
        <authorList>
            <person name="Nagata Y."/>
            <person name="Ohtsubo Y."/>
            <person name="Endo R."/>
            <person name="Ichikawa N."/>
            <person name="Ankai A."/>
            <person name="Oguchi A."/>
            <person name="Fukui S."/>
            <person name="Fujita N."/>
            <person name="Tsuda M."/>
        </authorList>
    </citation>
    <scope>NUCLEOTIDE SEQUENCE [LARGE SCALE GENOMIC DNA]</scope>
    <source>
        <strain evidence="6">DSM 16413 / CCM 7287 / MTCC 6362 / UT26 / NBRC 101211 / UT26S</strain>
        <plasmid evidence="5 6">pCHQ1</plasmid>
    </source>
</reference>
<evidence type="ECO:0000256" key="1">
    <source>
        <dbReference type="ARBA" id="ARBA00005187"/>
    </source>
</evidence>
<dbReference type="SUPFAM" id="SSF56235">
    <property type="entry name" value="N-terminal nucleophile aminohydrolases (Ntn hydrolases)"/>
    <property type="match status" value="1"/>
</dbReference>
<dbReference type="PANTHER" id="PTHR43284">
    <property type="entry name" value="ASPARAGINE SYNTHETASE (GLUTAMINE-HYDROLYZING)"/>
    <property type="match status" value="1"/>
</dbReference>
<name>D4Z8W4_SPHIU</name>
<keyword evidence="6" id="KW-1185">Reference proteome</keyword>
<proteinExistence type="predicted"/>